<dbReference type="RefSeq" id="WP_344722178.1">
    <property type="nucleotide sequence ID" value="NZ_BAAAUS010000008.1"/>
</dbReference>
<feature type="domain" description="Rieske" evidence="5">
    <location>
        <begin position="1"/>
        <end position="110"/>
    </location>
</feature>
<dbReference type="EMBL" id="JBHUCO010000031">
    <property type="protein sequence ID" value="MFD1521224.1"/>
    <property type="molecule type" value="Genomic_DNA"/>
</dbReference>
<evidence type="ECO:0000259" key="5">
    <source>
        <dbReference type="PROSITE" id="PS51296"/>
    </source>
</evidence>
<comment type="caution">
    <text evidence="6">The sequence shown here is derived from an EMBL/GenBank/DDBJ whole genome shotgun (WGS) entry which is preliminary data.</text>
</comment>
<evidence type="ECO:0000256" key="3">
    <source>
        <dbReference type="ARBA" id="ARBA00023004"/>
    </source>
</evidence>
<dbReference type="PROSITE" id="PS51296">
    <property type="entry name" value="RIESKE"/>
    <property type="match status" value="1"/>
</dbReference>
<protein>
    <submittedName>
        <fullName evidence="6">Rieske (2Fe-2S) protein</fullName>
    </submittedName>
</protein>
<sequence length="144" mass="15732">MGVAAQLRPGERTIVTVEGREIGVFNIDGAYYAVRNRCPHQAGPLCKGQQTGAVSSPRPGVYEFDPRASILRCPWHQWEFDITTGRSWCDPEKLRARAYPVEVTSGSDLTGPPGKVPGPYTAETFPVSVEEDYLVVDLSGHIDG</sequence>
<dbReference type="SUPFAM" id="SSF50022">
    <property type="entry name" value="ISP domain"/>
    <property type="match status" value="1"/>
</dbReference>
<name>A0ABW4F191_9PSEU</name>
<evidence type="ECO:0000256" key="1">
    <source>
        <dbReference type="ARBA" id="ARBA00022714"/>
    </source>
</evidence>
<keyword evidence="3" id="KW-0408">Iron</keyword>
<organism evidence="6 7">
    <name type="scientific">Pseudonocardia yunnanensis</name>
    <dbReference type="NCBI Taxonomy" id="58107"/>
    <lineage>
        <taxon>Bacteria</taxon>
        <taxon>Bacillati</taxon>
        <taxon>Actinomycetota</taxon>
        <taxon>Actinomycetes</taxon>
        <taxon>Pseudonocardiales</taxon>
        <taxon>Pseudonocardiaceae</taxon>
        <taxon>Pseudonocardia</taxon>
    </lineage>
</organism>
<keyword evidence="1" id="KW-0001">2Fe-2S</keyword>
<proteinExistence type="predicted"/>
<dbReference type="PANTHER" id="PTHR21496">
    <property type="entry name" value="FERREDOXIN-RELATED"/>
    <property type="match status" value="1"/>
</dbReference>
<dbReference type="InterPro" id="IPR017941">
    <property type="entry name" value="Rieske_2Fe-2S"/>
</dbReference>
<keyword evidence="4" id="KW-0411">Iron-sulfur</keyword>
<dbReference type="Gene3D" id="2.102.10.10">
    <property type="entry name" value="Rieske [2Fe-2S] iron-sulphur domain"/>
    <property type="match status" value="1"/>
</dbReference>
<evidence type="ECO:0000256" key="2">
    <source>
        <dbReference type="ARBA" id="ARBA00022723"/>
    </source>
</evidence>
<gene>
    <name evidence="6" type="ORF">ACFSJD_27240</name>
</gene>
<accession>A0ABW4F191</accession>
<keyword evidence="2" id="KW-0479">Metal-binding</keyword>
<dbReference type="Pfam" id="PF00355">
    <property type="entry name" value="Rieske"/>
    <property type="match status" value="1"/>
</dbReference>
<evidence type="ECO:0000313" key="7">
    <source>
        <dbReference type="Proteomes" id="UP001597114"/>
    </source>
</evidence>
<dbReference type="CDD" id="cd03467">
    <property type="entry name" value="Rieske"/>
    <property type="match status" value="1"/>
</dbReference>
<reference evidence="7" key="1">
    <citation type="journal article" date="2019" name="Int. J. Syst. Evol. Microbiol.">
        <title>The Global Catalogue of Microorganisms (GCM) 10K type strain sequencing project: providing services to taxonomists for standard genome sequencing and annotation.</title>
        <authorList>
            <consortium name="The Broad Institute Genomics Platform"/>
            <consortium name="The Broad Institute Genome Sequencing Center for Infectious Disease"/>
            <person name="Wu L."/>
            <person name="Ma J."/>
        </authorList>
    </citation>
    <scope>NUCLEOTIDE SEQUENCE [LARGE SCALE GENOMIC DNA]</scope>
    <source>
        <strain evidence="7">CCM 7043</strain>
    </source>
</reference>
<evidence type="ECO:0000313" key="6">
    <source>
        <dbReference type="EMBL" id="MFD1521224.1"/>
    </source>
</evidence>
<dbReference type="Proteomes" id="UP001597114">
    <property type="component" value="Unassembled WGS sequence"/>
</dbReference>
<evidence type="ECO:0000256" key="4">
    <source>
        <dbReference type="ARBA" id="ARBA00023014"/>
    </source>
</evidence>
<dbReference type="InterPro" id="IPR036922">
    <property type="entry name" value="Rieske_2Fe-2S_sf"/>
</dbReference>
<keyword evidence="7" id="KW-1185">Reference proteome</keyword>
<dbReference type="PANTHER" id="PTHR21496:SF23">
    <property type="entry name" value="3-PHENYLPROPIONATE_CINNAMIC ACID DIOXYGENASE FERREDOXIN SUBUNIT"/>
    <property type="match status" value="1"/>
</dbReference>